<dbReference type="Proteomes" id="UP000663866">
    <property type="component" value="Unassembled WGS sequence"/>
</dbReference>
<dbReference type="Proteomes" id="UP000681720">
    <property type="component" value="Unassembled WGS sequence"/>
</dbReference>
<evidence type="ECO:0000313" key="1">
    <source>
        <dbReference type="EMBL" id="CAF1532918.1"/>
    </source>
</evidence>
<protein>
    <submittedName>
        <fullName evidence="1">Uncharacterized protein</fullName>
    </submittedName>
</protein>
<sequence length="120" mass="14383">MFEYHHHHVDQYILSSLCPYSCSIVATAIRIGGILDPDFLLQCQITDKKLQKKIDGLKQIPLKYEPLSSILDYQEELFLDMDLPYKRKFYDSREFKQYNSWLNDQNHWNIIHTFNDDLII</sequence>
<dbReference type="Proteomes" id="UP000676336">
    <property type="component" value="Unassembled WGS sequence"/>
</dbReference>
<evidence type="ECO:0000313" key="5">
    <source>
        <dbReference type="EMBL" id="CAF2238333.1"/>
    </source>
</evidence>
<dbReference type="EMBL" id="CAJOBH010000135">
    <property type="protein sequence ID" value="CAF3763869.1"/>
    <property type="molecule type" value="Genomic_DNA"/>
</dbReference>
<dbReference type="EMBL" id="CAJNOW010013643">
    <property type="protein sequence ID" value="CAF1623119.1"/>
    <property type="molecule type" value="Genomic_DNA"/>
</dbReference>
<evidence type="ECO:0000313" key="11">
    <source>
        <dbReference type="Proteomes" id="UP000663855"/>
    </source>
</evidence>
<dbReference type="EMBL" id="CAJOBJ010000130">
    <property type="protein sequence ID" value="CAF3797594.1"/>
    <property type="molecule type" value="Genomic_DNA"/>
</dbReference>
<reference evidence="1" key="1">
    <citation type="submission" date="2021-02" db="EMBL/GenBank/DDBJ databases">
        <authorList>
            <person name="Nowell W R."/>
        </authorList>
    </citation>
    <scope>NUCLEOTIDE SEQUENCE</scope>
</reference>
<dbReference type="EMBL" id="CAJOBG010000851">
    <property type="protein sequence ID" value="CAF3866058.1"/>
    <property type="molecule type" value="Genomic_DNA"/>
</dbReference>
<dbReference type="EMBL" id="CAJOBF010001693">
    <property type="protein sequence ID" value="CAF3975332.1"/>
    <property type="molecule type" value="Genomic_DNA"/>
</dbReference>
<comment type="caution">
    <text evidence="1">The sequence shown here is derived from an EMBL/GenBank/DDBJ whole genome shotgun (WGS) entry which is preliminary data.</text>
</comment>
<evidence type="ECO:0000313" key="7">
    <source>
        <dbReference type="EMBL" id="CAF3797594.1"/>
    </source>
</evidence>
<dbReference type="EMBL" id="CAJNRF010002815">
    <property type="protein sequence ID" value="CAF2043300.1"/>
    <property type="molecule type" value="Genomic_DNA"/>
</dbReference>
<dbReference type="Proteomes" id="UP000663842">
    <property type="component" value="Unassembled WGS sequence"/>
</dbReference>
<evidence type="ECO:0000313" key="8">
    <source>
        <dbReference type="EMBL" id="CAF3823648.1"/>
    </source>
</evidence>
<evidence type="ECO:0000313" key="4">
    <source>
        <dbReference type="EMBL" id="CAF2043300.1"/>
    </source>
</evidence>
<dbReference type="Proteomes" id="UP000663887">
    <property type="component" value="Unassembled WGS sequence"/>
</dbReference>
<evidence type="ECO:0000313" key="6">
    <source>
        <dbReference type="EMBL" id="CAF3763869.1"/>
    </source>
</evidence>
<dbReference type="EMBL" id="CAJNRG010017756">
    <property type="protein sequence ID" value="CAF2238333.1"/>
    <property type="molecule type" value="Genomic_DNA"/>
</dbReference>
<keyword evidence="12" id="KW-1185">Reference proteome</keyword>
<evidence type="ECO:0000313" key="10">
    <source>
        <dbReference type="EMBL" id="CAF3975332.1"/>
    </source>
</evidence>
<dbReference type="Proteomes" id="UP000663856">
    <property type="component" value="Unassembled WGS sequence"/>
</dbReference>
<dbReference type="Proteomes" id="UP000681967">
    <property type="component" value="Unassembled WGS sequence"/>
</dbReference>
<dbReference type="EMBL" id="CAJNOV010013818">
    <property type="protein sequence ID" value="CAF1532918.1"/>
    <property type="molecule type" value="Genomic_DNA"/>
</dbReference>
<accession>A0A815VJT9</accession>
<name>A0A815VJT9_9BILA</name>
<proteinExistence type="predicted"/>
<evidence type="ECO:0000313" key="9">
    <source>
        <dbReference type="EMBL" id="CAF3866058.1"/>
    </source>
</evidence>
<dbReference type="AlphaFoldDB" id="A0A815VJT9"/>
<dbReference type="OrthoDB" id="9975848at2759"/>
<evidence type="ECO:0000313" key="12">
    <source>
        <dbReference type="Proteomes" id="UP000663866"/>
    </source>
</evidence>
<dbReference type="Proteomes" id="UP000663824">
    <property type="component" value="Unassembled WGS sequence"/>
</dbReference>
<dbReference type="EMBL" id="CAJOBI010000447">
    <property type="protein sequence ID" value="CAF3823648.1"/>
    <property type="molecule type" value="Genomic_DNA"/>
</dbReference>
<evidence type="ECO:0000313" key="2">
    <source>
        <dbReference type="EMBL" id="CAF1623119.1"/>
    </source>
</evidence>
<dbReference type="EMBL" id="CAJNRE010002797">
    <property type="protein sequence ID" value="CAF1992418.1"/>
    <property type="molecule type" value="Genomic_DNA"/>
</dbReference>
<evidence type="ECO:0000313" key="3">
    <source>
        <dbReference type="EMBL" id="CAF1992418.1"/>
    </source>
</evidence>
<gene>
    <name evidence="6" type="ORF">BYL167_LOCUS1014</name>
    <name evidence="1" type="ORF">CJN711_LOCUS29163</name>
    <name evidence="7" type="ORF">GIL414_LOCUS902</name>
    <name evidence="2" type="ORF">KQP761_LOCUS24940</name>
    <name evidence="3" type="ORF">MBJ925_LOCUS7839</name>
    <name evidence="9" type="ORF">OVN521_LOCUS7654</name>
    <name evidence="8" type="ORF">SMN809_LOCUS2438</name>
    <name evidence="10" type="ORF">UXM345_LOCUS14723</name>
    <name evidence="4" type="ORF">WKI299_LOCUS8701</name>
    <name evidence="5" type="ORF">XDN619_LOCUS34686</name>
</gene>
<organism evidence="1 11">
    <name type="scientific">Rotaria magnacalcarata</name>
    <dbReference type="NCBI Taxonomy" id="392030"/>
    <lineage>
        <taxon>Eukaryota</taxon>
        <taxon>Metazoa</taxon>
        <taxon>Spiralia</taxon>
        <taxon>Gnathifera</taxon>
        <taxon>Rotifera</taxon>
        <taxon>Eurotatoria</taxon>
        <taxon>Bdelloidea</taxon>
        <taxon>Philodinida</taxon>
        <taxon>Philodinidae</taxon>
        <taxon>Rotaria</taxon>
    </lineage>
</organism>
<dbReference type="Proteomes" id="UP000663834">
    <property type="component" value="Unassembled WGS sequence"/>
</dbReference>
<dbReference type="Proteomes" id="UP000663855">
    <property type="component" value="Unassembled WGS sequence"/>
</dbReference>